<dbReference type="OrthoDB" id="4216928at2759"/>
<dbReference type="GO" id="GO:0000981">
    <property type="term" value="F:DNA-binding transcription factor activity, RNA polymerase II-specific"/>
    <property type="evidence" value="ECO:0007669"/>
    <property type="project" value="InterPro"/>
</dbReference>
<dbReference type="InterPro" id="IPR001138">
    <property type="entry name" value="Zn2Cys6_DnaBD"/>
</dbReference>
<dbReference type="PROSITE" id="PS50048">
    <property type="entry name" value="ZN2_CY6_FUNGAL_2"/>
    <property type="match status" value="1"/>
</dbReference>
<evidence type="ECO:0000259" key="2">
    <source>
        <dbReference type="PROSITE" id="PS50048"/>
    </source>
</evidence>
<dbReference type="EMBL" id="MU006780">
    <property type="protein sequence ID" value="KAF2643489.1"/>
    <property type="molecule type" value="Genomic_DNA"/>
</dbReference>
<dbReference type="GO" id="GO:0008270">
    <property type="term" value="F:zinc ion binding"/>
    <property type="evidence" value="ECO:0007669"/>
    <property type="project" value="InterPro"/>
</dbReference>
<name>A0A6A6S6W7_9PLEO</name>
<protein>
    <recommendedName>
        <fullName evidence="2">Zn(2)-C6 fungal-type domain-containing protein</fullName>
    </recommendedName>
</protein>
<keyword evidence="1" id="KW-0539">Nucleus</keyword>
<dbReference type="InterPro" id="IPR036864">
    <property type="entry name" value="Zn2-C6_fun-type_DNA-bd_sf"/>
</dbReference>
<dbReference type="SUPFAM" id="SSF57701">
    <property type="entry name" value="Zn2/Cys6 DNA-binding domain"/>
    <property type="match status" value="1"/>
</dbReference>
<dbReference type="Proteomes" id="UP000799753">
    <property type="component" value="Unassembled WGS sequence"/>
</dbReference>
<organism evidence="3 4">
    <name type="scientific">Massarina eburnea CBS 473.64</name>
    <dbReference type="NCBI Taxonomy" id="1395130"/>
    <lineage>
        <taxon>Eukaryota</taxon>
        <taxon>Fungi</taxon>
        <taxon>Dikarya</taxon>
        <taxon>Ascomycota</taxon>
        <taxon>Pezizomycotina</taxon>
        <taxon>Dothideomycetes</taxon>
        <taxon>Pleosporomycetidae</taxon>
        <taxon>Pleosporales</taxon>
        <taxon>Massarineae</taxon>
        <taxon>Massarinaceae</taxon>
        <taxon>Massarina</taxon>
    </lineage>
</organism>
<reference evidence="3" key="1">
    <citation type="journal article" date="2020" name="Stud. Mycol.">
        <title>101 Dothideomycetes genomes: a test case for predicting lifestyles and emergence of pathogens.</title>
        <authorList>
            <person name="Haridas S."/>
            <person name="Albert R."/>
            <person name="Binder M."/>
            <person name="Bloem J."/>
            <person name="Labutti K."/>
            <person name="Salamov A."/>
            <person name="Andreopoulos B."/>
            <person name="Baker S."/>
            <person name="Barry K."/>
            <person name="Bills G."/>
            <person name="Bluhm B."/>
            <person name="Cannon C."/>
            <person name="Castanera R."/>
            <person name="Culley D."/>
            <person name="Daum C."/>
            <person name="Ezra D."/>
            <person name="Gonzalez J."/>
            <person name="Henrissat B."/>
            <person name="Kuo A."/>
            <person name="Liang C."/>
            <person name="Lipzen A."/>
            <person name="Lutzoni F."/>
            <person name="Magnuson J."/>
            <person name="Mondo S."/>
            <person name="Nolan M."/>
            <person name="Ohm R."/>
            <person name="Pangilinan J."/>
            <person name="Park H.-J."/>
            <person name="Ramirez L."/>
            <person name="Alfaro M."/>
            <person name="Sun H."/>
            <person name="Tritt A."/>
            <person name="Yoshinaga Y."/>
            <person name="Zwiers L.-H."/>
            <person name="Turgeon B."/>
            <person name="Goodwin S."/>
            <person name="Spatafora J."/>
            <person name="Crous P."/>
            <person name="Grigoriev I."/>
        </authorList>
    </citation>
    <scope>NUCLEOTIDE SEQUENCE</scope>
    <source>
        <strain evidence="3">CBS 473.64</strain>
    </source>
</reference>
<accession>A0A6A6S6W7</accession>
<dbReference type="CDD" id="cd00067">
    <property type="entry name" value="GAL4"/>
    <property type="match status" value="1"/>
</dbReference>
<evidence type="ECO:0000256" key="1">
    <source>
        <dbReference type="ARBA" id="ARBA00023242"/>
    </source>
</evidence>
<dbReference type="AlphaFoldDB" id="A0A6A6S6W7"/>
<feature type="domain" description="Zn(2)-C6 fungal-type" evidence="2">
    <location>
        <begin position="12"/>
        <end position="42"/>
    </location>
</feature>
<evidence type="ECO:0000313" key="3">
    <source>
        <dbReference type="EMBL" id="KAF2643489.1"/>
    </source>
</evidence>
<gene>
    <name evidence="3" type="ORF">P280DRAFT_394167</name>
</gene>
<keyword evidence="4" id="KW-1185">Reference proteome</keyword>
<evidence type="ECO:0000313" key="4">
    <source>
        <dbReference type="Proteomes" id="UP000799753"/>
    </source>
</evidence>
<sequence length="404" mass="45205">MLGYISSTRKKSCRQCVKAKRRCDLGYPCCKRCFTKALDCAYPNASVREAEVIIRQATPDLALPPTTATSASSGASGGGIRLHMEEIDPALLQAFSDSSASASGSRPEKSLDFESIPIAHPWPQQIYRRPRTTPPQRPLVPHFSSPTFLNDPQVIFLISGMCAFVPALAYNGHNTFIHSHLYEEQQPSAYQDSVAISALYMVKTQKNITVLAKSMDAKIAALIASSHSWTLEEHLAAVQALITYQLIRLFDPTMNLQSSAIPHNHLLAVWTAHLWKRSFAHPLTLPDCHASWVFYESLRRTVMISVFLRGAWSCVTRGGLCDQVPVLARLPLTTDDKLWVENKNMFESRTPCRKKAEALVAYGEWSARWDGDPRNLSDFQRLLLVACRGQEDPRLLQKEPVLLE</sequence>
<proteinExistence type="predicted"/>